<gene>
    <name evidence="1" type="ordered locus">Caci_9007</name>
</gene>
<organism evidence="1 2">
    <name type="scientific">Catenulispora acidiphila (strain DSM 44928 / JCM 14897 / NBRC 102108 / NRRL B-24433 / ID139908)</name>
    <dbReference type="NCBI Taxonomy" id="479433"/>
    <lineage>
        <taxon>Bacteria</taxon>
        <taxon>Bacillati</taxon>
        <taxon>Actinomycetota</taxon>
        <taxon>Actinomycetes</taxon>
        <taxon>Catenulisporales</taxon>
        <taxon>Catenulisporaceae</taxon>
        <taxon>Catenulispora</taxon>
    </lineage>
</organism>
<dbReference type="HOGENOM" id="CLU_1080502_0_0_11"/>
<dbReference type="AlphaFoldDB" id="C7Q5K9"/>
<dbReference type="InParanoid" id="C7Q5K9"/>
<evidence type="ECO:0000313" key="2">
    <source>
        <dbReference type="Proteomes" id="UP000000851"/>
    </source>
</evidence>
<accession>C7Q5K9</accession>
<dbReference type="EMBL" id="CP001700">
    <property type="protein sequence ID" value="ACU77820.1"/>
    <property type="molecule type" value="Genomic_DNA"/>
</dbReference>
<sequence>MTSPPTPVDLHGYTARTVCWTLYKKDLRAEAVSARSRAGIGAAEVVPVRTFRQRGWALMIDRPDDHRAVLLGVDGRGIAVDLRPATRKPAPVREYQRDGQTWRMSPADFCLRHRSISTIDPSRRHEHGWWGPPHLGGDLVTQHWTELTLRATGPQPHQHDTMIVRCSRAARLTGWHAVAEDRLQVAEYHESSGLVTPAYRANSGFAPGFDRWLARAALWAIRDEDPAAVPVIDVPPTARDWDAYTDARIALETECAR</sequence>
<reference evidence="1 2" key="1">
    <citation type="journal article" date="2009" name="Stand. Genomic Sci.">
        <title>Complete genome sequence of Catenulispora acidiphila type strain (ID 139908).</title>
        <authorList>
            <person name="Copeland A."/>
            <person name="Lapidus A."/>
            <person name="Glavina Del Rio T."/>
            <person name="Nolan M."/>
            <person name="Lucas S."/>
            <person name="Chen F."/>
            <person name="Tice H."/>
            <person name="Cheng J.F."/>
            <person name="Bruce D."/>
            <person name="Goodwin L."/>
            <person name="Pitluck S."/>
            <person name="Mikhailova N."/>
            <person name="Pati A."/>
            <person name="Ivanova N."/>
            <person name="Mavromatis K."/>
            <person name="Chen A."/>
            <person name="Palaniappan K."/>
            <person name="Chain P."/>
            <person name="Land M."/>
            <person name="Hauser L."/>
            <person name="Chang Y.J."/>
            <person name="Jeffries C.D."/>
            <person name="Chertkov O."/>
            <person name="Brettin T."/>
            <person name="Detter J.C."/>
            <person name="Han C."/>
            <person name="Ali Z."/>
            <person name="Tindall B.J."/>
            <person name="Goker M."/>
            <person name="Bristow J."/>
            <person name="Eisen J.A."/>
            <person name="Markowitz V."/>
            <person name="Hugenholtz P."/>
            <person name="Kyrpides N.C."/>
            <person name="Klenk H.P."/>
        </authorList>
    </citation>
    <scope>NUCLEOTIDE SEQUENCE [LARGE SCALE GENOMIC DNA]</scope>
    <source>
        <strain evidence="2">DSM 44928 / JCM 14897 / NBRC 102108 / NRRL B-24433 / ID139908</strain>
    </source>
</reference>
<proteinExistence type="predicted"/>
<evidence type="ECO:0000313" key="1">
    <source>
        <dbReference type="EMBL" id="ACU77820.1"/>
    </source>
</evidence>
<dbReference type="Proteomes" id="UP000000851">
    <property type="component" value="Chromosome"/>
</dbReference>
<keyword evidence="2" id="KW-1185">Reference proteome</keyword>
<protein>
    <submittedName>
        <fullName evidence="1">Uncharacterized protein</fullName>
    </submittedName>
</protein>
<name>C7Q5K9_CATAD</name>
<dbReference type="KEGG" id="cai:Caci_9007"/>
<dbReference type="STRING" id="479433.Caci_9007"/>